<comment type="caution">
    <text evidence="3">The sequence shown here is derived from an EMBL/GenBank/DDBJ whole genome shotgun (WGS) entry which is preliminary data.</text>
</comment>
<gene>
    <name evidence="3" type="ORF">H9X81_06390</name>
</gene>
<feature type="compositionally biased region" description="Low complexity" evidence="1">
    <location>
        <begin position="23"/>
        <end position="45"/>
    </location>
</feature>
<accession>A0ABS2GPB0</accession>
<feature type="compositionally biased region" description="Polar residues" evidence="1">
    <location>
        <begin position="75"/>
        <end position="84"/>
    </location>
</feature>
<proteinExistence type="predicted"/>
<name>A0ABS2GPB0_9FIRM</name>
<evidence type="ECO:0008006" key="5">
    <source>
        <dbReference type="Google" id="ProtNLM"/>
    </source>
</evidence>
<dbReference type="Proteomes" id="UP000724149">
    <property type="component" value="Unassembled WGS sequence"/>
</dbReference>
<dbReference type="PROSITE" id="PS51257">
    <property type="entry name" value="PROKAR_LIPOPROTEIN"/>
    <property type="match status" value="1"/>
</dbReference>
<feature type="region of interest" description="Disordered" evidence="1">
    <location>
        <begin position="23"/>
        <end position="84"/>
    </location>
</feature>
<dbReference type="EMBL" id="JACSNR010000005">
    <property type="protein sequence ID" value="MBM6923315.1"/>
    <property type="molecule type" value="Genomic_DNA"/>
</dbReference>
<organism evidence="3 4">
    <name type="scientific">Hydrogenoanaerobacterium saccharovorans</name>
    <dbReference type="NCBI Taxonomy" id="474960"/>
    <lineage>
        <taxon>Bacteria</taxon>
        <taxon>Bacillati</taxon>
        <taxon>Bacillota</taxon>
        <taxon>Clostridia</taxon>
        <taxon>Eubacteriales</taxon>
        <taxon>Oscillospiraceae</taxon>
        <taxon>Hydrogenoanaerobacterium</taxon>
    </lineage>
</organism>
<evidence type="ECO:0000256" key="1">
    <source>
        <dbReference type="SAM" id="MobiDB-lite"/>
    </source>
</evidence>
<keyword evidence="4" id="KW-1185">Reference proteome</keyword>
<evidence type="ECO:0000256" key="2">
    <source>
        <dbReference type="SAM" id="SignalP"/>
    </source>
</evidence>
<feature type="compositionally biased region" description="Acidic residues" evidence="1">
    <location>
        <begin position="46"/>
        <end position="62"/>
    </location>
</feature>
<dbReference type="RefSeq" id="WP_204720681.1">
    <property type="nucleotide sequence ID" value="NZ_JACSNR010000005.1"/>
</dbReference>
<feature type="signal peptide" evidence="2">
    <location>
        <begin position="1"/>
        <end position="25"/>
    </location>
</feature>
<evidence type="ECO:0000313" key="4">
    <source>
        <dbReference type="Proteomes" id="UP000724149"/>
    </source>
</evidence>
<reference evidence="3 4" key="1">
    <citation type="journal article" date="2021" name="Sci. Rep.">
        <title>The distribution of antibiotic resistance genes in chicken gut microbiota commensals.</title>
        <authorList>
            <person name="Juricova H."/>
            <person name="Matiasovicova J."/>
            <person name="Kubasova T."/>
            <person name="Cejkova D."/>
            <person name="Rychlik I."/>
        </authorList>
    </citation>
    <scope>NUCLEOTIDE SEQUENCE [LARGE SCALE GENOMIC DNA]</scope>
    <source>
        <strain evidence="3 4">An564</strain>
    </source>
</reference>
<keyword evidence="2" id="KW-0732">Signal</keyword>
<sequence>MKLTRRLCALLLAALLMLAAAGCSSEPSSTASDSPSASSSSQPEEFPSEPEESSSEAEELPSEAEPGSVPETPADSGSSSQAAQPTLTFQGETVLEAAALDYDLHFTADCPLTLLEPVMDDLTEAAEANDDSGSRAIILFTDAGRHYVWLGEGSPLHSVWESAYNAQSEKNLHWYTHMTTSKITEITMSCNLGEITTSDPALIAQISDYLKHNLTATPSKEPEIVDSIINPNTPSSLYDVTIQFDSGVKYWGHGYGEYAMTPDPGGSTYYLYSSDLGQTIVYTLSEGSAAKLRQFIIDLSQNA</sequence>
<feature type="chain" id="PRO_5046463758" description="Beta-lactamase enzyme family protein" evidence="2">
    <location>
        <begin position="26"/>
        <end position="303"/>
    </location>
</feature>
<protein>
    <recommendedName>
        <fullName evidence="5">Beta-lactamase enzyme family protein</fullName>
    </recommendedName>
</protein>
<evidence type="ECO:0000313" key="3">
    <source>
        <dbReference type="EMBL" id="MBM6923315.1"/>
    </source>
</evidence>